<keyword evidence="5" id="KW-1185">Reference proteome</keyword>
<dbReference type="STRING" id="1442368.A0A0D2G8R6"/>
<dbReference type="AlphaFoldDB" id="A0A0D2G8R6"/>
<gene>
    <name evidence="4" type="ORF">Z517_11963</name>
</gene>
<organism evidence="4 5">
    <name type="scientific">Fonsecaea pedrosoi CBS 271.37</name>
    <dbReference type="NCBI Taxonomy" id="1442368"/>
    <lineage>
        <taxon>Eukaryota</taxon>
        <taxon>Fungi</taxon>
        <taxon>Dikarya</taxon>
        <taxon>Ascomycota</taxon>
        <taxon>Pezizomycotina</taxon>
        <taxon>Eurotiomycetes</taxon>
        <taxon>Chaetothyriomycetidae</taxon>
        <taxon>Chaetothyriales</taxon>
        <taxon>Herpotrichiellaceae</taxon>
        <taxon>Fonsecaea</taxon>
    </lineage>
</organism>
<evidence type="ECO:0000256" key="3">
    <source>
        <dbReference type="ARBA" id="ARBA00023002"/>
    </source>
</evidence>
<comment type="similarity">
    <text evidence="1">Belongs to the short-chain dehydrogenases/reductases (SDR) family.</text>
</comment>
<reference evidence="4 5" key="1">
    <citation type="submission" date="2015-01" db="EMBL/GenBank/DDBJ databases">
        <title>The Genome Sequence of Fonsecaea pedrosoi CBS 271.37.</title>
        <authorList>
            <consortium name="The Broad Institute Genomics Platform"/>
            <person name="Cuomo C."/>
            <person name="de Hoog S."/>
            <person name="Gorbushina A."/>
            <person name="Stielow B."/>
            <person name="Teixiera M."/>
            <person name="Abouelleil A."/>
            <person name="Chapman S.B."/>
            <person name="Priest M."/>
            <person name="Young S.K."/>
            <person name="Wortman J."/>
            <person name="Nusbaum C."/>
            <person name="Birren B."/>
        </authorList>
    </citation>
    <scope>NUCLEOTIDE SEQUENCE [LARGE SCALE GENOMIC DNA]</scope>
    <source>
        <strain evidence="4 5">CBS 271.37</strain>
    </source>
</reference>
<dbReference type="Proteomes" id="UP000053029">
    <property type="component" value="Unassembled WGS sequence"/>
</dbReference>
<dbReference type="CDD" id="cd05233">
    <property type="entry name" value="SDR_c"/>
    <property type="match status" value="1"/>
</dbReference>
<evidence type="ECO:0000313" key="4">
    <source>
        <dbReference type="EMBL" id="KIW75190.1"/>
    </source>
</evidence>
<accession>A0A0D2G8R6</accession>
<dbReference type="PANTHER" id="PTHR43477:SF1">
    <property type="entry name" value="DIHYDROANTICAPSIN 7-DEHYDROGENASE"/>
    <property type="match status" value="1"/>
</dbReference>
<evidence type="ECO:0008006" key="6">
    <source>
        <dbReference type="Google" id="ProtNLM"/>
    </source>
</evidence>
<dbReference type="PRINTS" id="PR00081">
    <property type="entry name" value="GDHRDH"/>
</dbReference>
<evidence type="ECO:0000313" key="5">
    <source>
        <dbReference type="Proteomes" id="UP000053029"/>
    </source>
</evidence>
<proteinExistence type="inferred from homology"/>
<dbReference type="InterPro" id="IPR036291">
    <property type="entry name" value="NAD(P)-bd_dom_sf"/>
</dbReference>
<dbReference type="InterPro" id="IPR051122">
    <property type="entry name" value="SDR_DHRS6-like"/>
</dbReference>
<dbReference type="OrthoDB" id="294295at2759"/>
<dbReference type="Gene3D" id="3.40.50.720">
    <property type="entry name" value="NAD(P)-binding Rossmann-like Domain"/>
    <property type="match status" value="1"/>
</dbReference>
<dbReference type="InterPro" id="IPR002347">
    <property type="entry name" value="SDR_fam"/>
</dbReference>
<keyword evidence="3" id="KW-0560">Oxidoreductase</keyword>
<dbReference type="GeneID" id="25311453"/>
<dbReference type="HOGENOM" id="CLU_010194_15_2_1"/>
<dbReference type="VEuPathDB" id="FungiDB:Z517_11963"/>
<evidence type="ECO:0000256" key="2">
    <source>
        <dbReference type="ARBA" id="ARBA00022857"/>
    </source>
</evidence>
<dbReference type="PANTHER" id="PTHR43477">
    <property type="entry name" value="DIHYDROANTICAPSIN 7-DEHYDROGENASE"/>
    <property type="match status" value="1"/>
</dbReference>
<name>A0A0D2G8R6_9EURO</name>
<protein>
    <recommendedName>
        <fullName evidence="6">Short chain dehydrogenase</fullName>
    </recommendedName>
</protein>
<keyword evidence="2" id="KW-0521">NADP</keyword>
<dbReference type="EMBL" id="KN846976">
    <property type="protein sequence ID" value="KIW75190.1"/>
    <property type="molecule type" value="Genomic_DNA"/>
</dbReference>
<dbReference type="RefSeq" id="XP_013278998.1">
    <property type="nucleotide sequence ID" value="XM_013423544.1"/>
</dbReference>
<sequence>MTDQAKYINKLKGARVLIIGGTSGIGFGVAEAVIEHGAGKVIVSSSRESRVNDAVSRLKASYPSSTASIEGYVCDVGELGTMEDNIKELFTKVGTLDHIVYSAGDNPPLRPLDTVDFAFIQRVGNIRFYGPLLVALHGHKNLVQSPQSSITITTGATSEKPWAGSTVVGSWLSGLHGMTRGLALDLKPLRVNLISPGGIDTALWDYKSPEERKALIDELTRDTTVGVIGTVEDIAEAYIYCMRDHFVTGTMISSNGGRFLV</sequence>
<dbReference type="SUPFAM" id="SSF51735">
    <property type="entry name" value="NAD(P)-binding Rossmann-fold domains"/>
    <property type="match status" value="1"/>
</dbReference>
<dbReference type="InterPro" id="IPR057571">
    <property type="entry name" value="SDR_PhqE-like"/>
</dbReference>
<evidence type="ECO:0000256" key="1">
    <source>
        <dbReference type="ARBA" id="ARBA00006484"/>
    </source>
</evidence>
<dbReference type="Pfam" id="PF23441">
    <property type="entry name" value="SDR"/>
    <property type="match status" value="1"/>
</dbReference>
<dbReference type="GO" id="GO:0016491">
    <property type="term" value="F:oxidoreductase activity"/>
    <property type="evidence" value="ECO:0007669"/>
    <property type="project" value="UniProtKB-KW"/>
</dbReference>